<dbReference type="Pfam" id="PF00196">
    <property type="entry name" value="GerE"/>
    <property type="match status" value="1"/>
</dbReference>
<dbReference type="CDD" id="cd06170">
    <property type="entry name" value="LuxR_C_like"/>
    <property type="match status" value="1"/>
</dbReference>
<dbReference type="PRINTS" id="PR00038">
    <property type="entry name" value="HTHLUXR"/>
</dbReference>
<evidence type="ECO:0000256" key="4">
    <source>
        <dbReference type="PROSITE-ProRule" id="PRU00169"/>
    </source>
</evidence>
<dbReference type="PROSITE" id="PS00622">
    <property type="entry name" value="HTH_LUXR_1"/>
    <property type="match status" value="1"/>
</dbReference>
<dbReference type="GO" id="GO:0000160">
    <property type="term" value="P:phosphorelay signal transduction system"/>
    <property type="evidence" value="ECO:0007669"/>
    <property type="project" value="InterPro"/>
</dbReference>
<accession>A0A975J2M6</accession>
<dbReference type="InterPro" id="IPR016032">
    <property type="entry name" value="Sig_transdc_resp-reg_C-effctor"/>
</dbReference>
<dbReference type="PANTHER" id="PTHR44688">
    <property type="entry name" value="DNA-BINDING TRANSCRIPTIONAL ACTIVATOR DEVR_DOSR"/>
    <property type="match status" value="1"/>
</dbReference>
<dbReference type="Gene3D" id="1.10.10.10">
    <property type="entry name" value="Winged helix-like DNA-binding domain superfamily/Winged helix DNA-binding domain"/>
    <property type="match status" value="1"/>
</dbReference>
<feature type="domain" description="Response regulatory" evidence="6">
    <location>
        <begin position="1"/>
        <end position="116"/>
    </location>
</feature>
<evidence type="ECO:0000259" key="5">
    <source>
        <dbReference type="PROSITE" id="PS50043"/>
    </source>
</evidence>
<dbReference type="AlphaFoldDB" id="A0A975J2M6"/>
<dbReference type="SUPFAM" id="SSF46894">
    <property type="entry name" value="C-terminal effector domain of the bipartite response regulators"/>
    <property type="match status" value="1"/>
</dbReference>
<dbReference type="EMBL" id="CP073100">
    <property type="protein sequence ID" value="QUE52910.1"/>
    <property type="molecule type" value="Genomic_DNA"/>
</dbReference>
<proteinExistence type="predicted"/>
<keyword evidence="8" id="KW-1185">Reference proteome</keyword>
<dbReference type="GO" id="GO:0003677">
    <property type="term" value="F:DNA binding"/>
    <property type="evidence" value="ECO:0007669"/>
    <property type="project" value="UniProtKB-KW"/>
</dbReference>
<dbReference type="Gene3D" id="3.40.50.2300">
    <property type="match status" value="1"/>
</dbReference>
<keyword evidence="3" id="KW-0804">Transcription</keyword>
<dbReference type="PANTHER" id="PTHR44688:SF16">
    <property type="entry name" value="DNA-BINDING TRANSCRIPTIONAL ACTIVATOR DEVR_DOSR"/>
    <property type="match status" value="1"/>
</dbReference>
<dbReference type="PROSITE" id="PS50110">
    <property type="entry name" value="RESPONSE_REGULATORY"/>
    <property type="match status" value="1"/>
</dbReference>
<dbReference type="KEGG" id="lamb:KBB96_08460"/>
<dbReference type="RefSeq" id="WP_211634254.1">
    <property type="nucleotide sequence ID" value="NZ_CP073100.1"/>
</dbReference>
<dbReference type="InterPro" id="IPR000792">
    <property type="entry name" value="Tscrpt_reg_LuxR_C"/>
</dbReference>
<dbReference type="PROSITE" id="PS50043">
    <property type="entry name" value="HTH_LUXR_2"/>
    <property type="match status" value="1"/>
</dbReference>
<evidence type="ECO:0000259" key="6">
    <source>
        <dbReference type="PROSITE" id="PS50110"/>
    </source>
</evidence>
<dbReference type="InterPro" id="IPR036388">
    <property type="entry name" value="WH-like_DNA-bd_sf"/>
</dbReference>
<dbReference type="Pfam" id="PF00072">
    <property type="entry name" value="Response_reg"/>
    <property type="match status" value="1"/>
</dbReference>
<evidence type="ECO:0000256" key="3">
    <source>
        <dbReference type="ARBA" id="ARBA00023163"/>
    </source>
</evidence>
<comment type="caution">
    <text evidence="4">Lacks conserved residue(s) required for the propagation of feature annotation.</text>
</comment>
<reference evidence="7" key="1">
    <citation type="submission" date="2021-04" db="EMBL/GenBank/DDBJ databases">
        <title>Luteolibacter sp. 32A isolated from the skin of an Anderson's salamander (Ambystoma andersonii).</title>
        <authorList>
            <person name="Spergser J."/>
            <person name="Busse H.-J."/>
        </authorList>
    </citation>
    <scope>NUCLEOTIDE SEQUENCE</scope>
    <source>
        <strain evidence="7">32A</strain>
    </source>
</reference>
<evidence type="ECO:0000256" key="2">
    <source>
        <dbReference type="ARBA" id="ARBA00023125"/>
    </source>
</evidence>
<dbReference type="GO" id="GO:0006355">
    <property type="term" value="P:regulation of DNA-templated transcription"/>
    <property type="evidence" value="ECO:0007669"/>
    <property type="project" value="InterPro"/>
</dbReference>
<protein>
    <submittedName>
        <fullName evidence="7">Response regulator transcription factor</fullName>
    </submittedName>
</protein>
<keyword evidence="1" id="KW-0805">Transcription regulation</keyword>
<evidence type="ECO:0000256" key="1">
    <source>
        <dbReference type="ARBA" id="ARBA00023015"/>
    </source>
</evidence>
<name>A0A975J2M6_9BACT</name>
<evidence type="ECO:0000313" key="8">
    <source>
        <dbReference type="Proteomes" id="UP000676169"/>
    </source>
</evidence>
<organism evidence="7 8">
    <name type="scientific">Luteolibacter ambystomatis</name>
    <dbReference type="NCBI Taxonomy" id="2824561"/>
    <lineage>
        <taxon>Bacteria</taxon>
        <taxon>Pseudomonadati</taxon>
        <taxon>Verrucomicrobiota</taxon>
        <taxon>Verrucomicrobiia</taxon>
        <taxon>Verrucomicrobiales</taxon>
        <taxon>Verrucomicrobiaceae</taxon>
        <taxon>Luteolibacter</taxon>
    </lineage>
</organism>
<dbReference type="SUPFAM" id="SSF52172">
    <property type="entry name" value="CheY-like"/>
    <property type="match status" value="1"/>
</dbReference>
<dbReference type="SMART" id="SM00448">
    <property type="entry name" value="REC"/>
    <property type="match status" value="1"/>
</dbReference>
<sequence length="207" mass="22832">MDLPPLICLVDPDPTTARLLEISGFPVRAYASPLDLLHVYEPDRPGCVVLEMMLPEMSGLALQHLLLERGGRQPVIFVSTSANVTDAVKAIKAGAMEFLPKPCDPELLLQAVRDAVERDDQQRQQRKRERLERARIESLTDREHEVLGYVASGWLNKEIAAEVGISERTVKFHRANLMGKVGAASLADLVRLATETGLGLRRPPPGV</sequence>
<feature type="domain" description="HTH luxR-type" evidence="5">
    <location>
        <begin position="132"/>
        <end position="197"/>
    </location>
</feature>
<dbReference type="SMART" id="SM00421">
    <property type="entry name" value="HTH_LUXR"/>
    <property type="match status" value="1"/>
</dbReference>
<gene>
    <name evidence="7" type="ORF">KBB96_08460</name>
</gene>
<dbReference type="InterPro" id="IPR011006">
    <property type="entry name" value="CheY-like_superfamily"/>
</dbReference>
<evidence type="ECO:0000313" key="7">
    <source>
        <dbReference type="EMBL" id="QUE52910.1"/>
    </source>
</evidence>
<dbReference type="InterPro" id="IPR001789">
    <property type="entry name" value="Sig_transdc_resp-reg_receiver"/>
</dbReference>
<dbReference type="Proteomes" id="UP000676169">
    <property type="component" value="Chromosome"/>
</dbReference>
<keyword evidence="2" id="KW-0238">DNA-binding</keyword>